<dbReference type="InterPro" id="IPR017892">
    <property type="entry name" value="Pkinase_C"/>
</dbReference>
<evidence type="ECO:0000313" key="19">
    <source>
        <dbReference type="EMBL" id="THD24470.1"/>
    </source>
</evidence>
<reference evidence="19" key="1">
    <citation type="submission" date="2019-03" db="EMBL/GenBank/DDBJ databases">
        <title>Improved annotation for the trematode Fasciola hepatica.</title>
        <authorList>
            <person name="Choi Y.-J."/>
            <person name="Martin J."/>
            <person name="Mitreva M."/>
        </authorList>
    </citation>
    <scope>NUCLEOTIDE SEQUENCE [LARGE SCALE GENOMIC DNA]</scope>
</reference>
<evidence type="ECO:0000256" key="9">
    <source>
        <dbReference type="ARBA" id="ARBA00022840"/>
    </source>
</evidence>
<dbReference type="FunFam" id="1.10.510.10:FF:000010">
    <property type="entry name" value="Ribosomal protein S6 kinase"/>
    <property type="match status" value="1"/>
</dbReference>
<dbReference type="GO" id="GO:0005524">
    <property type="term" value="F:ATP binding"/>
    <property type="evidence" value="ECO:0007669"/>
    <property type="project" value="UniProtKB-UniRule"/>
</dbReference>
<evidence type="ECO:0000256" key="16">
    <source>
        <dbReference type="SAM" id="MobiDB-lite"/>
    </source>
</evidence>
<comment type="similarity">
    <text evidence="2 12">Belongs to the protein kinase superfamily. AGC Ser/Thr protein kinase family. S6 kinase subfamily.</text>
</comment>
<dbReference type="InterPro" id="IPR016239">
    <property type="entry name" value="Ribosomal_S6_kinase_II"/>
</dbReference>
<keyword evidence="8 12" id="KW-0418">Kinase</keyword>
<dbReference type="GO" id="GO:0035556">
    <property type="term" value="P:intracellular signal transduction"/>
    <property type="evidence" value="ECO:0007669"/>
    <property type="project" value="InterPro"/>
</dbReference>
<dbReference type="InterPro" id="IPR000961">
    <property type="entry name" value="AGC-kinase_C"/>
</dbReference>
<evidence type="ECO:0000256" key="12">
    <source>
        <dbReference type="PIRNR" id="PIRNR000606"/>
    </source>
</evidence>
<evidence type="ECO:0000256" key="3">
    <source>
        <dbReference type="ARBA" id="ARBA00022527"/>
    </source>
</evidence>
<comment type="caution">
    <text evidence="19">The sequence shown here is derived from an EMBL/GenBank/DDBJ whole genome shotgun (WGS) entry which is preliminary data.</text>
</comment>
<keyword evidence="7 12" id="KW-0547">Nucleotide-binding</keyword>
<dbReference type="Gene3D" id="3.30.200.20">
    <property type="entry name" value="Phosphorylase Kinase, domain 1"/>
    <property type="match status" value="2"/>
</dbReference>
<evidence type="ECO:0000256" key="4">
    <source>
        <dbReference type="ARBA" id="ARBA00022553"/>
    </source>
</evidence>
<dbReference type="PROSITE" id="PS50011">
    <property type="entry name" value="PROTEIN_KINASE_DOM"/>
    <property type="match status" value="2"/>
</dbReference>
<evidence type="ECO:0000256" key="2">
    <source>
        <dbReference type="ARBA" id="ARBA00009804"/>
    </source>
</evidence>
<comment type="catalytic activity">
    <reaction evidence="11 12">
        <text>L-seryl-[protein] + ATP = O-phospho-L-seryl-[protein] + ADP + H(+)</text>
        <dbReference type="Rhea" id="RHEA:17989"/>
        <dbReference type="Rhea" id="RHEA-COMP:9863"/>
        <dbReference type="Rhea" id="RHEA-COMP:11604"/>
        <dbReference type="ChEBI" id="CHEBI:15378"/>
        <dbReference type="ChEBI" id="CHEBI:29999"/>
        <dbReference type="ChEBI" id="CHEBI:30616"/>
        <dbReference type="ChEBI" id="CHEBI:83421"/>
        <dbReference type="ChEBI" id="CHEBI:456216"/>
        <dbReference type="EC" id="2.7.11.1"/>
    </reaction>
</comment>
<feature type="binding site" evidence="14 15">
    <location>
        <position position="91"/>
    </location>
    <ligand>
        <name>ATP</name>
        <dbReference type="ChEBI" id="CHEBI:30616"/>
    </ligand>
</feature>
<dbReference type="Proteomes" id="UP000230066">
    <property type="component" value="Unassembled WGS sequence"/>
</dbReference>
<feature type="domain" description="AGC-kinase C-terminal" evidence="18">
    <location>
        <begin position="321"/>
        <end position="390"/>
    </location>
</feature>
<dbReference type="SMART" id="SM00220">
    <property type="entry name" value="S_TKc"/>
    <property type="match status" value="2"/>
</dbReference>
<evidence type="ECO:0000256" key="5">
    <source>
        <dbReference type="ARBA" id="ARBA00022679"/>
    </source>
</evidence>
<dbReference type="Gene3D" id="1.10.510.10">
    <property type="entry name" value="Transferase(Phosphotransferase) domain 1"/>
    <property type="match status" value="2"/>
</dbReference>
<feature type="compositionally biased region" description="Basic and acidic residues" evidence="16">
    <location>
        <begin position="401"/>
        <end position="410"/>
    </location>
</feature>
<dbReference type="InterPro" id="IPR041906">
    <property type="entry name" value="RSK_N"/>
</dbReference>
<comment type="catalytic activity">
    <reaction evidence="10 12">
        <text>L-threonyl-[protein] + ATP = O-phospho-L-threonyl-[protein] + ADP + H(+)</text>
        <dbReference type="Rhea" id="RHEA:46608"/>
        <dbReference type="Rhea" id="RHEA-COMP:11060"/>
        <dbReference type="Rhea" id="RHEA-COMP:11605"/>
        <dbReference type="ChEBI" id="CHEBI:15378"/>
        <dbReference type="ChEBI" id="CHEBI:30013"/>
        <dbReference type="ChEBI" id="CHEBI:30616"/>
        <dbReference type="ChEBI" id="CHEBI:61977"/>
        <dbReference type="ChEBI" id="CHEBI:456216"/>
        <dbReference type="EC" id="2.7.11.1"/>
    </reaction>
</comment>
<evidence type="ECO:0000256" key="14">
    <source>
        <dbReference type="PIRSR" id="PIRSR000606-51"/>
    </source>
</evidence>
<evidence type="ECO:0000256" key="15">
    <source>
        <dbReference type="PROSITE-ProRule" id="PRU10141"/>
    </source>
</evidence>
<accession>A0A4E0S1D1</accession>
<keyword evidence="3 12" id="KW-0723">Serine/threonine-protein kinase</keyword>
<dbReference type="PROSITE" id="PS51285">
    <property type="entry name" value="AGC_KINASE_CTER"/>
    <property type="match status" value="1"/>
</dbReference>
<evidence type="ECO:0000256" key="1">
    <source>
        <dbReference type="ARBA" id="ARBA00001946"/>
    </source>
</evidence>
<keyword evidence="5 12" id="KW-0808">Transferase</keyword>
<dbReference type="InterPro" id="IPR017441">
    <property type="entry name" value="Protein_kinase_ATP_BS"/>
</dbReference>
<feature type="domain" description="Protein kinase" evidence="17">
    <location>
        <begin position="59"/>
        <end position="320"/>
    </location>
</feature>
<keyword evidence="6" id="KW-0677">Repeat</keyword>
<feature type="binding site" evidence="14">
    <location>
        <position position="497"/>
    </location>
    <ligand>
        <name>ATP</name>
        <dbReference type="ChEBI" id="CHEBI:30616"/>
    </ligand>
</feature>
<dbReference type="GO" id="GO:0000287">
    <property type="term" value="F:magnesium ion binding"/>
    <property type="evidence" value="ECO:0007669"/>
    <property type="project" value="InterPro"/>
</dbReference>
<dbReference type="InterPro" id="IPR011009">
    <property type="entry name" value="Kinase-like_dom_sf"/>
</dbReference>
<evidence type="ECO:0000256" key="7">
    <source>
        <dbReference type="ARBA" id="ARBA00022741"/>
    </source>
</evidence>
<dbReference type="PROSITE" id="PS00108">
    <property type="entry name" value="PROTEIN_KINASE_ST"/>
    <property type="match status" value="2"/>
</dbReference>
<keyword evidence="9 12" id="KW-0067">ATP-binding</keyword>
<dbReference type="PANTHER" id="PTHR24351">
    <property type="entry name" value="RIBOSOMAL PROTEIN S6 KINASE"/>
    <property type="match status" value="1"/>
</dbReference>
<evidence type="ECO:0000259" key="18">
    <source>
        <dbReference type="PROSITE" id="PS51285"/>
    </source>
</evidence>
<evidence type="ECO:0000256" key="13">
    <source>
        <dbReference type="PIRSR" id="PIRSR000606-50"/>
    </source>
</evidence>
<feature type="binding site" evidence="14">
    <location>
        <begin position="65"/>
        <end position="73"/>
    </location>
    <ligand>
        <name>ATP</name>
        <dbReference type="ChEBI" id="CHEBI:30616"/>
    </ligand>
</feature>
<protein>
    <recommendedName>
        <fullName evidence="12">Ribosomal protein S6 kinase</fullName>
        <ecNumber evidence="12">2.7.11.1</ecNumber>
    </recommendedName>
</protein>
<dbReference type="CDD" id="cd05582">
    <property type="entry name" value="STKc_RSK_N"/>
    <property type="match status" value="1"/>
</dbReference>
<dbReference type="InterPro" id="IPR000719">
    <property type="entry name" value="Prot_kinase_dom"/>
</dbReference>
<evidence type="ECO:0000256" key="11">
    <source>
        <dbReference type="ARBA" id="ARBA00048679"/>
    </source>
</evidence>
<dbReference type="Pfam" id="PF00069">
    <property type="entry name" value="Pkinase"/>
    <property type="match status" value="2"/>
</dbReference>
<feature type="domain" description="Protein kinase" evidence="17">
    <location>
        <begin position="468"/>
        <end position="725"/>
    </location>
</feature>
<dbReference type="CDD" id="cd14091">
    <property type="entry name" value="STKc_RSK_C"/>
    <property type="match status" value="1"/>
</dbReference>
<dbReference type="FunFam" id="1.10.510.10:FF:001170">
    <property type="entry name" value="Ribosomal protein S6 kinase alpha-1"/>
    <property type="match status" value="1"/>
</dbReference>
<evidence type="ECO:0000256" key="10">
    <source>
        <dbReference type="ARBA" id="ARBA00047899"/>
    </source>
</evidence>
<dbReference type="PIRSF" id="PIRSF000606">
    <property type="entry name" value="Ribsml_S6_kin_2"/>
    <property type="match status" value="1"/>
</dbReference>
<comment type="cofactor">
    <cofactor evidence="1 12">
        <name>Mg(2+)</name>
        <dbReference type="ChEBI" id="CHEBI:18420"/>
    </cofactor>
</comment>
<proteinExistence type="inferred from homology"/>
<evidence type="ECO:0000313" key="20">
    <source>
        <dbReference type="Proteomes" id="UP000230066"/>
    </source>
</evidence>
<feature type="region of interest" description="Disordered" evidence="16">
    <location>
        <begin position="768"/>
        <end position="800"/>
    </location>
</feature>
<organism evidence="19 20">
    <name type="scientific">Fasciola hepatica</name>
    <name type="common">Liver fluke</name>
    <dbReference type="NCBI Taxonomy" id="6192"/>
    <lineage>
        <taxon>Eukaryota</taxon>
        <taxon>Metazoa</taxon>
        <taxon>Spiralia</taxon>
        <taxon>Lophotrochozoa</taxon>
        <taxon>Platyhelminthes</taxon>
        <taxon>Trematoda</taxon>
        <taxon>Digenea</taxon>
        <taxon>Plagiorchiida</taxon>
        <taxon>Echinostomata</taxon>
        <taxon>Echinostomatoidea</taxon>
        <taxon>Fasciolidae</taxon>
        <taxon>Fasciola</taxon>
    </lineage>
</organism>
<feature type="active site" description="Proton acceptor" evidence="13">
    <location>
        <position position="585"/>
    </location>
</feature>
<dbReference type="AlphaFoldDB" id="A0A4E0S1D1"/>
<keyword evidence="4" id="KW-0597">Phosphoprotein</keyword>
<dbReference type="FunFam" id="3.30.200.20:FF:000013">
    <property type="entry name" value="Ribosomal protein S6 kinase"/>
    <property type="match status" value="1"/>
</dbReference>
<dbReference type="GO" id="GO:0004674">
    <property type="term" value="F:protein serine/threonine kinase activity"/>
    <property type="evidence" value="ECO:0007669"/>
    <property type="project" value="UniProtKB-KW"/>
</dbReference>
<feature type="binding site" evidence="14">
    <location>
        <begin position="474"/>
        <end position="482"/>
    </location>
    <ligand>
        <name>ATP</name>
        <dbReference type="ChEBI" id="CHEBI:30616"/>
    </ligand>
</feature>
<dbReference type="SMART" id="SM00133">
    <property type="entry name" value="S_TK_X"/>
    <property type="match status" value="1"/>
</dbReference>
<dbReference type="EMBL" id="JXXN02001582">
    <property type="protein sequence ID" value="THD24470.1"/>
    <property type="molecule type" value="Genomic_DNA"/>
</dbReference>
<dbReference type="InterPro" id="IPR008271">
    <property type="entry name" value="Ser/Thr_kinase_AS"/>
</dbReference>
<dbReference type="GO" id="GO:0106310">
    <property type="term" value="F:protein serine kinase activity"/>
    <property type="evidence" value="ECO:0007669"/>
    <property type="project" value="RHEA"/>
</dbReference>
<evidence type="ECO:0000259" key="17">
    <source>
        <dbReference type="PROSITE" id="PS50011"/>
    </source>
</evidence>
<sequence>MPLAPLVQPFVENNGQNTNDCIITDESGDENTHKEDDAVRVINVENLAQNTEKVSLKDFELLRVLGQGSFGKVFLVRKITGKDKSSLYAMKVLKKAVLKVRDRIRTKMERDILTQIKHPFIVNLLYAFQTEGKVYLILEFLRGGDLFSRLSKEYMFTEDDVKFYLAELASALDYLHQHGIVYRDLKPENILLSDDGHIRLTDFGLSKESIFDESENKTFSFCGTVEYMAPEVVNRHGHGTAADWWSLGVLMYEMLTGTLPFQSECRKDTMHLILKAKLSMPQFLSPEAQSLLRALFKRTPTNRLGYGPNGFEDLKSHPFFASINWDQLLAGKITPPFTPPCSHADEASNFDSQFTSIPPFDSPGAPPSASAHLLFRGFSYVAPTFFNDGTATVTTQKLNKMDGTAKESGERNGQNGTAPNVGKDTDTTRANPATGPADLPPLTPTTACQISRLTGLRGVKTRPIQTDYKILEEIGRGSFAVVHKCIQRNTNTVYSVKIIDKVRRDVREEVEILVRLYSHPNIVTLRDVYENGHLVYLVMDYLDGGELFDKICRQKSFSEREASAVLKVLAATLDYLHQNMVVHRDLKPSNIMYADHSGSPSALRLCDFGFAKQLRAENGLLMTPCYTANFVAPEVLKMQGYHAACDVWSLGVIVYCMLIGKAPFCLRPGDTPEVILSRIDSGRFDTSKPAWNALSASAKDLIKKMLNPEPTKRCTASEIVRHPWITKVDQLPTEPIGNVVTLDPLQMKDAVAATFRVLQNTPMPKLEPVEASTIAQRRGHSKRLSSSQALTDVPPTREAT</sequence>
<dbReference type="PROSITE" id="PS00107">
    <property type="entry name" value="PROTEIN_KINASE_ATP"/>
    <property type="match status" value="1"/>
</dbReference>
<evidence type="ECO:0000256" key="8">
    <source>
        <dbReference type="ARBA" id="ARBA00022777"/>
    </source>
</evidence>
<name>A0A4E0S1D1_FASHE</name>
<feature type="active site" description="Proton acceptor" evidence="13">
    <location>
        <position position="184"/>
    </location>
</feature>
<keyword evidence="20" id="KW-1185">Reference proteome</keyword>
<dbReference type="EC" id="2.7.11.1" evidence="12"/>
<gene>
    <name evidence="19" type="ORF">D915_004859</name>
</gene>
<dbReference type="Pfam" id="PF00433">
    <property type="entry name" value="Pkinase_C"/>
    <property type="match status" value="1"/>
</dbReference>
<feature type="region of interest" description="Disordered" evidence="16">
    <location>
        <begin position="401"/>
        <end position="444"/>
    </location>
</feature>
<dbReference type="SUPFAM" id="SSF56112">
    <property type="entry name" value="Protein kinase-like (PK-like)"/>
    <property type="match status" value="2"/>
</dbReference>
<evidence type="ECO:0000256" key="6">
    <source>
        <dbReference type="ARBA" id="ARBA00022737"/>
    </source>
</evidence>